<name>A0ABX1QCL1_9RHOO</name>
<keyword evidence="2" id="KW-0408">Iron</keyword>
<feature type="non-terminal residue" evidence="4">
    <location>
        <position position="207"/>
    </location>
</feature>
<organism evidence="4 5">
    <name type="scientific">Aromatoleum diolicum</name>
    <dbReference type="NCBI Taxonomy" id="75796"/>
    <lineage>
        <taxon>Bacteria</taxon>
        <taxon>Pseudomonadati</taxon>
        <taxon>Pseudomonadota</taxon>
        <taxon>Betaproteobacteria</taxon>
        <taxon>Rhodocyclales</taxon>
        <taxon>Rhodocyclaceae</taxon>
        <taxon>Aromatoleum</taxon>
    </lineage>
</organism>
<dbReference type="RefSeq" id="WP_169259911.1">
    <property type="nucleotide sequence ID" value="NZ_WTVQ01000011.1"/>
</dbReference>
<evidence type="ECO:0000313" key="4">
    <source>
        <dbReference type="EMBL" id="NMG74756.1"/>
    </source>
</evidence>
<dbReference type="PANTHER" id="PTHR43342">
    <property type="entry name" value="NADH-QUINONE OXIDOREDUCTASE, E SUBUNIT"/>
    <property type="match status" value="1"/>
</dbReference>
<evidence type="ECO:0000256" key="1">
    <source>
        <dbReference type="ARBA" id="ARBA00022723"/>
    </source>
</evidence>
<evidence type="ECO:0000313" key="5">
    <source>
        <dbReference type="Proteomes" id="UP000648984"/>
    </source>
</evidence>
<evidence type="ECO:0000256" key="2">
    <source>
        <dbReference type="ARBA" id="ARBA00023004"/>
    </source>
</evidence>
<keyword evidence="1" id="KW-0479">Metal-binding</keyword>
<evidence type="ECO:0000256" key="3">
    <source>
        <dbReference type="ARBA" id="ARBA00023014"/>
    </source>
</evidence>
<accession>A0ABX1QCL1</accession>
<dbReference type="Pfam" id="PF01257">
    <property type="entry name" value="2Fe-2S_thioredx"/>
    <property type="match status" value="1"/>
</dbReference>
<dbReference type="Proteomes" id="UP000648984">
    <property type="component" value="Unassembled WGS sequence"/>
</dbReference>
<dbReference type="Gene3D" id="1.10.10.1590">
    <property type="entry name" value="NADH-quinone oxidoreductase subunit E"/>
    <property type="match status" value="1"/>
</dbReference>
<dbReference type="InterPro" id="IPR028431">
    <property type="entry name" value="NADP_DH_HndA-like"/>
</dbReference>
<dbReference type="SUPFAM" id="SSF52833">
    <property type="entry name" value="Thioredoxin-like"/>
    <property type="match status" value="1"/>
</dbReference>
<gene>
    <name evidence="4" type="ORF">GPA25_08275</name>
</gene>
<keyword evidence="5" id="KW-1185">Reference proteome</keyword>
<sequence>MHDAERIAAQTVERHRREPSQLLQILIETQDAIGYLPAVSLTRIAGLLGLPRARVEGVAGFYSFLHTEPVGRYRILFSDNITDRMLGSRRLMDDLCSRLGLEPGRVSSDGVVSVDTTSCSGMGDQGPAMLLNGVAVTRLDGARIERIAELVRDGKLLAEWPDTFFQVEDNVRRRDALLGGDSSPGAALEAAMRLGRDGWLEQMRLSN</sequence>
<dbReference type="Gene3D" id="3.40.30.10">
    <property type="entry name" value="Glutaredoxin"/>
    <property type="match status" value="1"/>
</dbReference>
<dbReference type="EMBL" id="WTVQ01000011">
    <property type="protein sequence ID" value="NMG74756.1"/>
    <property type="molecule type" value="Genomic_DNA"/>
</dbReference>
<reference evidence="4 5" key="1">
    <citation type="submission" date="2019-12" db="EMBL/GenBank/DDBJ databases">
        <title>Comparative genomics gives insights into the taxonomy of the Azoarcus-Aromatoleum group and reveals separate origins of nif in the plant-associated Azoarcus and non-plant-associated Aromatoleum sub-groups.</title>
        <authorList>
            <person name="Lafos M."/>
            <person name="Maluk M."/>
            <person name="Batista M."/>
            <person name="Junghare M."/>
            <person name="Carmona M."/>
            <person name="Faoro H."/>
            <person name="Cruz L.M."/>
            <person name="Battistoni F."/>
            <person name="De Souza E."/>
            <person name="Pedrosa F."/>
            <person name="Chen W.-M."/>
            <person name="Poole P.S."/>
            <person name="Dixon R.A."/>
            <person name="James E.K."/>
        </authorList>
    </citation>
    <scope>NUCLEOTIDE SEQUENCE [LARGE SCALE GENOMIC DNA]</scope>
    <source>
        <strain evidence="4 5">22Lin</strain>
    </source>
</reference>
<protein>
    <submittedName>
        <fullName evidence="4">NADP oxidoreductase</fullName>
    </submittedName>
</protein>
<comment type="caution">
    <text evidence="4">The sequence shown here is derived from an EMBL/GenBank/DDBJ whole genome shotgun (WGS) entry which is preliminary data.</text>
</comment>
<proteinExistence type="predicted"/>
<dbReference type="InterPro" id="IPR041921">
    <property type="entry name" value="NuoE_N"/>
</dbReference>
<dbReference type="InterPro" id="IPR036249">
    <property type="entry name" value="Thioredoxin-like_sf"/>
</dbReference>
<dbReference type="PANTHER" id="PTHR43342:SF1">
    <property type="entry name" value="BIFURCATING [FEFE] HYDROGENASE GAMMA SUBUNIT"/>
    <property type="match status" value="1"/>
</dbReference>
<keyword evidence="3" id="KW-0411">Iron-sulfur</keyword>